<dbReference type="OrthoDB" id="9810457at2"/>
<dbReference type="RefSeq" id="WP_092385210.1">
    <property type="nucleotide sequence ID" value="NZ_LT629787.1"/>
</dbReference>
<feature type="transmembrane region" description="Helical" evidence="8">
    <location>
        <begin position="220"/>
        <end position="243"/>
    </location>
</feature>
<evidence type="ECO:0000256" key="3">
    <source>
        <dbReference type="ARBA" id="ARBA00022448"/>
    </source>
</evidence>
<evidence type="ECO:0000256" key="5">
    <source>
        <dbReference type="ARBA" id="ARBA00022692"/>
    </source>
</evidence>
<feature type="transmembrane region" description="Helical" evidence="8">
    <location>
        <begin position="63"/>
        <end position="83"/>
    </location>
</feature>
<sequence length="300" mass="32025">MLVIEALIPIFVLVLLGYVLAWRQWLPTDAGTALAAITFKVFIPVLLFTALARADLRQGLSPLLLLAYFGPALLLFAGVNFIAHRRLKRPTTLGLAASYSNNVLVGIPLITVLLGSAALVHLFTILVFHSLVLFTAQSLYRDTFSGSGRSAGWAALLKSLANPLIIALLLGAAFNLLGVWLPDALWRAGDWLAAAALPSALMVLGMSLSRYRLQPSASILSVTLVKLLLFPVLVFVAATAVGLSNEARTVLTIMAACPTGVNVLAFALGHEDTRIIGSVVFLSTLVATISLTLWLMWLGV</sequence>
<evidence type="ECO:0000313" key="9">
    <source>
        <dbReference type="EMBL" id="SDU01997.1"/>
    </source>
</evidence>
<keyword evidence="5 8" id="KW-0812">Transmembrane</keyword>
<evidence type="ECO:0000256" key="6">
    <source>
        <dbReference type="ARBA" id="ARBA00022989"/>
    </source>
</evidence>
<dbReference type="PANTHER" id="PTHR36838:SF3">
    <property type="entry name" value="TRANSPORTER AUXIN EFFLUX CARRIER EC FAMILY"/>
    <property type="match status" value="1"/>
</dbReference>
<protein>
    <recommendedName>
        <fullName evidence="11">AEC family transporter</fullName>
    </recommendedName>
</protein>
<evidence type="ECO:0000256" key="2">
    <source>
        <dbReference type="ARBA" id="ARBA00010145"/>
    </source>
</evidence>
<dbReference type="EMBL" id="LT629787">
    <property type="protein sequence ID" value="SDU01997.1"/>
    <property type="molecule type" value="Genomic_DNA"/>
</dbReference>
<dbReference type="Proteomes" id="UP000243924">
    <property type="component" value="Chromosome I"/>
</dbReference>
<dbReference type="GO" id="GO:0005886">
    <property type="term" value="C:plasma membrane"/>
    <property type="evidence" value="ECO:0007669"/>
    <property type="project" value="UniProtKB-SubCell"/>
</dbReference>
<name>A0A1H2F3U5_9GAMM</name>
<dbReference type="STRING" id="1434072.SAMN05216210_1263"/>
<keyword evidence="3" id="KW-0813">Transport</keyword>
<evidence type="ECO:0000313" key="10">
    <source>
        <dbReference type="Proteomes" id="UP000243924"/>
    </source>
</evidence>
<keyword evidence="10" id="KW-1185">Reference proteome</keyword>
<dbReference type="InterPro" id="IPR038770">
    <property type="entry name" value="Na+/solute_symporter_sf"/>
</dbReference>
<accession>A0A1H2F3U5</accession>
<comment type="subcellular location">
    <subcellularLocation>
        <location evidence="1">Cell membrane</location>
        <topology evidence="1">Multi-pass membrane protein</topology>
    </subcellularLocation>
</comment>
<dbReference type="AlphaFoldDB" id="A0A1H2F3U5"/>
<proteinExistence type="inferred from homology"/>
<dbReference type="PANTHER" id="PTHR36838">
    <property type="entry name" value="AUXIN EFFLUX CARRIER FAMILY PROTEIN"/>
    <property type="match status" value="1"/>
</dbReference>
<feature type="transmembrane region" description="Helical" evidence="8">
    <location>
        <begin position="249"/>
        <end position="268"/>
    </location>
</feature>
<keyword evidence="7 8" id="KW-0472">Membrane</keyword>
<dbReference type="GO" id="GO:0055085">
    <property type="term" value="P:transmembrane transport"/>
    <property type="evidence" value="ECO:0007669"/>
    <property type="project" value="InterPro"/>
</dbReference>
<feature type="transmembrane region" description="Helical" evidence="8">
    <location>
        <begin position="275"/>
        <end position="297"/>
    </location>
</feature>
<dbReference type="InterPro" id="IPR004776">
    <property type="entry name" value="Mem_transp_PIN-like"/>
</dbReference>
<evidence type="ECO:0000256" key="1">
    <source>
        <dbReference type="ARBA" id="ARBA00004651"/>
    </source>
</evidence>
<dbReference type="Gene3D" id="1.20.1530.20">
    <property type="match status" value="1"/>
</dbReference>
<feature type="transmembrane region" description="Helical" evidence="8">
    <location>
        <begin position="31"/>
        <end position="51"/>
    </location>
</feature>
<dbReference type="Pfam" id="PF03547">
    <property type="entry name" value="Mem_trans"/>
    <property type="match status" value="1"/>
</dbReference>
<evidence type="ECO:0000256" key="7">
    <source>
        <dbReference type="ARBA" id="ARBA00023136"/>
    </source>
</evidence>
<comment type="similarity">
    <text evidence="2">Belongs to the auxin efflux carrier (TC 2.A.69) family.</text>
</comment>
<evidence type="ECO:0000256" key="8">
    <source>
        <dbReference type="SAM" id="Phobius"/>
    </source>
</evidence>
<organism evidence="9 10">
    <name type="scientific">Halopseudomonas salegens</name>
    <dbReference type="NCBI Taxonomy" id="1434072"/>
    <lineage>
        <taxon>Bacteria</taxon>
        <taxon>Pseudomonadati</taxon>
        <taxon>Pseudomonadota</taxon>
        <taxon>Gammaproteobacteria</taxon>
        <taxon>Pseudomonadales</taxon>
        <taxon>Pseudomonadaceae</taxon>
        <taxon>Halopseudomonas</taxon>
    </lineage>
</organism>
<evidence type="ECO:0000256" key="4">
    <source>
        <dbReference type="ARBA" id="ARBA00022475"/>
    </source>
</evidence>
<keyword evidence="6 8" id="KW-1133">Transmembrane helix</keyword>
<reference evidence="10" key="1">
    <citation type="submission" date="2016-10" db="EMBL/GenBank/DDBJ databases">
        <authorList>
            <person name="Varghese N."/>
            <person name="Submissions S."/>
        </authorList>
    </citation>
    <scope>NUCLEOTIDE SEQUENCE [LARGE SCALE GENOMIC DNA]</scope>
    <source>
        <strain evidence="10">CECT 8338</strain>
    </source>
</reference>
<feature type="transmembrane region" description="Helical" evidence="8">
    <location>
        <begin position="191"/>
        <end position="208"/>
    </location>
</feature>
<keyword evidence="4" id="KW-1003">Cell membrane</keyword>
<gene>
    <name evidence="9" type="ORF">SAMN05216210_1263</name>
</gene>
<feature type="transmembrane region" description="Helical" evidence="8">
    <location>
        <begin position="103"/>
        <end position="134"/>
    </location>
</feature>
<feature type="transmembrane region" description="Helical" evidence="8">
    <location>
        <begin position="155"/>
        <end position="179"/>
    </location>
</feature>
<evidence type="ECO:0008006" key="11">
    <source>
        <dbReference type="Google" id="ProtNLM"/>
    </source>
</evidence>